<evidence type="ECO:0000313" key="1">
    <source>
        <dbReference type="EMBL" id="GAG54960.1"/>
    </source>
</evidence>
<protein>
    <recommendedName>
        <fullName evidence="2">HTH marR-type domain-containing protein</fullName>
    </recommendedName>
</protein>
<dbReference type="EMBL" id="BART01004603">
    <property type="protein sequence ID" value="GAG54960.1"/>
    <property type="molecule type" value="Genomic_DNA"/>
</dbReference>
<gene>
    <name evidence="1" type="ORF">S01H4_11411</name>
</gene>
<proteinExistence type="predicted"/>
<accession>X0YGG9</accession>
<evidence type="ECO:0008006" key="2">
    <source>
        <dbReference type="Google" id="ProtNLM"/>
    </source>
</evidence>
<reference evidence="1" key="1">
    <citation type="journal article" date="2014" name="Front. Microbiol.">
        <title>High frequency of phylogenetically diverse reductive dehalogenase-homologous genes in deep subseafloor sedimentary metagenomes.</title>
        <authorList>
            <person name="Kawai M."/>
            <person name="Futagami T."/>
            <person name="Toyoda A."/>
            <person name="Takaki Y."/>
            <person name="Nishi S."/>
            <person name="Hori S."/>
            <person name="Arai W."/>
            <person name="Tsubouchi T."/>
            <person name="Morono Y."/>
            <person name="Uchiyama I."/>
            <person name="Ito T."/>
            <person name="Fujiyama A."/>
            <person name="Inagaki F."/>
            <person name="Takami H."/>
        </authorList>
    </citation>
    <scope>NUCLEOTIDE SEQUENCE</scope>
    <source>
        <strain evidence="1">Expedition CK06-06</strain>
    </source>
</reference>
<dbReference type="AlphaFoldDB" id="X0YGG9"/>
<comment type="caution">
    <text evidence="1">The sequence shown here is derived from an EMBL/GenBank/DDBJ whole genome shotgun (WGS) entry which is preliminary data.</text>
</comment>
<organism evidence="1">
    <name type="scientific">marine sediment metagenome</name>
    <dbReference type="NCBI Taxonomy" id="412755"/>
    <lineage>
        <taxon>unclassified sequences</taxon>
        <taxon>metagenomes</taxon>
        <taxon>ecological metagenomes</taxon>
    </lineage>
</organism>
<name>X0YGG9_9ZZZZ</name>
<sequence>MSKARLSKLQKWILVKCYEYRDNDFPKGIIAKRQLISMSNKITPSFGVSISIAIWSLIDKGYAIGLSPISVGDTDMIYDMQGKSKEETLKDLGKYKSKEKLVIPSIRDKKAKIITLTEKGEKQAKELLMLNSDIGQNLTLRNRGEK</sequence>